<reference evidence="1 2" key="1">
    <citation type="submission" date="2016-10" db="EMBL/GenBank/DDBJ databases">
        <authorList>
            <person name="de Groot N.N."/>
        </authorList>
    </citation>
    <scope>NUCLEOTIDE SEQUENCE [LARGE SCALE GENOMIC DNA]</scope>
    <source>
        <strain evidence="1 2">DSM 12271</strain>
    </source>
</reference>
<dbReference type="AlphaFoldDB" id="A0A1I1A0L7"/>
<dbReference type="RefSeq" id="WP_090042396.1">
    <property type="nucleotide sequence ID" value="NZ_FOKI01000028.1"/>
</dbReference>
<accession>A0A1I1A0L7</accession>
<name>A0A1I1A0L7_9CLOT</name>
<protein>
    <submittedName>
        <fullName evidence="1">Uncharacterized protein</fullName>
    </submittedName>
</protein>
<evidence type="ECO:0000313" key="2">
    <source>
        <dbReference type="Proteomes" id="UP000198619"/>
    </source>
</evidence>
<keyword evidence="2" id="KW-1185">Reference proteome</keyword>
<dbReference type="Proteomes" id="UP000198619">
    <property type="component" value="Unassembled WGS sequence"/>
</dbReference>
<proteinExistence type="predicted"/>
<sequence>MVRNYYDNSIIKADEKGRVFIDRIYCLDFHKFNDDLWNKLGHVYNSLPYRIDTSFPNWYGIEGESESYLWASVESSGLQISGELKEVEWNAWVKILNECLNMFPLFQV</sequence>
<organism evidence="1 2">
    <name type="scientific">Clostridium frigidicarnis</name>
    <dbReference type="NCBI Taxonomy" id="84698"/>
    <lineage>
        <taxon>Bacteria</taxon>
        <taxon>Bacillati</taxon>
        <taxon>Bacillota</taxon>
        <taxon>Clostridia</taxon>
        <taxon>Eubacteriales</taxon>
        <taxon>Clostridiaceae</taxon>
        <taxon>Clostridium</taxon>
    </lineage>
</organism>
<dbReference type="EMBL" id="FOKI01000028">
    <property type="protein sequence ID" value="SFB31112.1"/>
    <property type="molecule type" value="Genomic_DNA"/>
</dbReference>
<evidence type="ECO:0000313" key="1">
    <source>
        <dbReference type="EMBL" id="SFB31112.1"/>
    </source>
</evidence>
<dbReference type="STRING" id="84698.SAMN04488528_10284"/>
<dbReference type="OrthoDB" id="1930967at2"/>
<gene>
    <name evidence="1" type="ORF">SAMN04488528_10284</name>
</gene>